<gene>
    <name evidence="1" type="ORF">CHM34_12015</name>
</gene>
<dbReference type="Proteomes" id="UP000215459">
    <property type="component" value="Unassembled WGS sequence"/>
</dbReference>
<evidence type="ECO:0008006" key="3">
    <source>
        <dbReference type="Google" id="ProtNLM"/>
    </source>
</evidence>
<dbReference type="AlphaFoldDB" id="A0A235B5D9"/>
<protein>
    <recommendedName>
        <fullName evidence="3">DUF3806 domain-containing protein</fullName>
    </recommendedName>
</protein>
<dbReference type="OrthoDB" id="2989644at2"/>
<dbReference type="RefSeq" id="WP_094264860.1">
    <property type="nucleotide sequence ID" value="NZ_NOWF01000007.1"/>
</dbReference>
<name>A0A235B5D9_9BACL</name>
<accession>A0A235B5D9</accession>
<organism evidence="1 2">
    <name type="scientific">Paludifilum halophilum</name>
    <dbReference type="NCBI Taxonomy" id="1642702"/>
    <lineage>
        <taxon>Bacteria</taxon>
        <taxon>Bacillati</taxon>
        <taxon>Bacillota</taxon>
        <taxon>Bacilli</taxon>
        <taxon>Bacillales</taxon>
        <taxon>Thermoactinomycetaceae</taxon>
        <taxon>Paludifilum</taxon>
    </lineage>
</organism>
<sequence>MKKETEEERFQHWLFDMDDVLEDFIEKFPGNLDYSPSSLNILENWLLKQYSSAEELKSKDQFPNLDAIGRYIGEVYRKNLKGVRWGIELDDESNVFYGLPIIKFDQDLPSISPYYQATASVSRRTGQFLYTVFKNMEDEVSK</sequence>
<evidence type="ECO:0000313" key="2">
    <source>
        <dbReference type="Proteomes" id="UP000215459"/>
    </source>
</evidence>
<dbReference type="EMBL" id="NOWF01000007">
    <property type="protein sequence ID" value="OYD07117.1"/>
    <property type="molecule type" value="Genomic_DNA"/>
</dbReference>
<proteinExistence type="predicted"/>
<comment type="caution">
    <text evidence="1">The sequence shown here is derived from an EMBL/GenBank/DDBJ whole genome shotgun (WGS) entry which is preliminary data.</text>
</comment>
<evidence type="ECO:0000313" key="1">
    <source>
        <dbReference type="EMBL" id="OYD07117.1"/>
    </source>
</evidence>
<reference evidence="1 2" key="1">
    <citation type="submission" date="2017-07" db="EMBL/GenBank/DDBJ databases">
        <title>The genome sequence of Paludifilum halophilum highlights mechanisms for microbial adaptation to high salt environemnts.</title>
        <authorList>
            <person name="Belbahri L."/>
        </authorList>
    </citation>
    <scope>NUCLEOTIDE SEQUENCE [LARGE SCALE GENOMIC DNA]</scope>
    <source>
        <strain evidence="1 2">DSM 102817</strain>
    </source>
</reference>
<keyword evidence="2" id="KW-1185">Reference proteome</keyword>